<evidence type="ECO:0000256" key="3">
    <source>
        <dbReference type="ARBA" id="ARBA00022771"/>
    </source>
</evidence>
<dbReference type="InterPro" id="IPR008971">
    <property type="entry name" value="HSP40/DnaJ_pept-bd"/>
</dbReference>
<protein>
    <recommendedName>
        <fullName evidence="5">Chaperone DnaJ C-terminal domain-containing protein</fullName>
    </recommendedName>
</protein>
<dbReference type="InterPro" id="IPR002939">
    <property type="entry name" value="DnaJ_C"/>
</dbReference>
<name>A0A383BCL4_9ZZZZ</name>
<evidence type="ECO:0000313" key="6">
    <source>
        <dbReference type="EMBL" id="SVE17530.1"/>
    </source>
</evidence>
<dbReference type="GO" id="GO:0005737">
    <property type="term" value="C:cytoplasm"/>
    <property type="evidence" value="ECO:0007669"/>
    <property type="project" value="TreeGrafter"/>
</dbReference>
<dbReference type="SUPFAM" id="SSF49493">
    <property type="entry name" value="HSP40/DnaJ peptide-binding domain"/>
    <property type="match status" value="2"/>
</dbReference>
<keyword evidence="3" id="KW-0863">Zinc-finger</keyword>
<dbReference type="EMBL" id="UINC01199213">
    <property type="protein sequence ID" value="SVE17530.1"/>
    <property type="molecule type" value="Genomic_DNA"/>
</dbReference>
<sequence length="212" mass="23801">GTSKQIKIKRWEQKGEPTKCSKCSGTGEMRFVQRSFLGQVVNVQPCRSCSGLGYMGGREQKTTQLKIDIPKGVSEGNYMTLNGEGDHSIKGGSNGDLIIYFKEKEHNLFIRSDNDIYIDCWIDFPDAVIGSEVKVPTLSGNVKMKIPAGIENGQLLRLKDKGIAELNRHKIGDQYVRINIQTPRKINNKIKSILEELKLNLGKEPSFKKFNN</sequence>
<dbReference type="Gene3D" id="2.10.230.10">
    <property type="entry name" value="Heat shock protein DnaJ, cysteine-rich domain"/>
    <property type="match status" value="1"/>
</dbReference>
<evidence type="ECO:0000256" key="2">
    <source>
        <dbReference type="ARBA" id="ARBA00022737"/>
    </source>
</evidence>
<dbReference type="CDD" id="cd10719">
    <property type="entry name" value="DnaJ_zf"/>
    <property type="match status" value="1"/>
</dbReference>
<feature type="non-terminal residue" evidence="6">
    <location>
        <position position="1"/>
    </location>
</feature>
<reference evidence="6" key="1">
    <citation type="submission" date="2018-05" db="EMBL/GenBank/DDBJ databases">
        <authorList>
            <person name="Lanie J.A."/>
            <person name="Ng W.-L."/>
            <person name="Kazmierczak K.M."/>
            <person name="Andrzejewski T.M."/>
            <person name="Davidsen T.M."/>
            <person name="Wayne K.J."/>
            <person name="Tettelin H."/>
            <person name="Glass J.I."/>
            <person name="Rusch D."/>
            <person name="Podicherti R."/>
            <person name="Tsui H.-C.T."/>
            <person name="Winkler M.E."/>
        </authorList>
    </citation>
    <scope>NUCLEOTIDE SEQUENCE</scope>
</reference>
<accession>A0A383BCL4</accession>
<dbReference type="InterPro" id="IPR036410">
    <property type="entry name" value="HSP_DnaJ_Cys-rich_dom_sf"/>
</dbReference>
<keyword evidence="2" id="KW-0677">Repeat</keyword>
<dbReference type="InterPro" id="IPR001305">
    <property type="entry name" value="HSP_DnaJ_Cys-rich_dom"/>
</dbReference>
<gene>
    <name evidence="6" type="ORF">METZ01_LOCUS470384</name>
</gene>
<keyword evidence="1" id="KW-0479">Metal-binding</keyword>
<evidence type="ECO:0000259" key="5">
    <source>
        <dbReference type="Pfam" id="PF01556"/>
    </source>
</evidence>
<dbReference type="CDD" id="cd10747">
    <property type="entry name" value="DnaJ_C"/>
    <property type="match status" value="1"/>
</dbReference>
<dbReference type="AlphaFoldDB" id="A0A383BCL4"/>
<organism evidence="6">
    <name type="scientific">marine metagenome</name>
    <dbReference type="NCBI Taxonomy" id="408172"/>
    <lineage>
        <taxon>unclassified sequences</taxon>
        <taxon>metagenomes</taxon>
        <taxon>ecological metagenomes</taxon>
    </lineage>
</organism>
<dbReference type="PANTHER" id="PTHR43096:SF10">
    <property type="entry name" value="CHAPERONE PROTEIN DNAJ A6, CHLOROPLASTIC"/>
    <property type="match status" value="1"/>
</dbReference>
<dbReference type="FunFam" id="2.60.260.20:FF:000005">
    <property type="entry name" value="Chaperone protein dnaJ 1, mitochondrial"/>
    <property type="match status" value="1"/>
</dbReference>
<keyword evidence="4" id="KW-0862">Zinc</keyword>
<dbReference type="GO" id="GO:0008270">
    <property type="term" value="F:zinc ion binding"/>
    <property type="evidence" value="ECO:0007669"/>
    <property type="project" value="UniProtKB-KW"/>
</dbReference>
<dbReference type="GO" id="GO:0051082">
    <property type="term" value="F:unfolded protein binding"/>
    <property type="evidence" value="ECO:0007669"/>
    <property type="project" value="InterPro"/>
</dbReference>
<dbReference type="Pfam" id="PF01556">
    <property type="entry name" value="DnaJ_C"/>
    <property type="match status" value="1"/>
</dbReference>
<dbReference type="GO" id="GO:0042026">
    <property type="term" value="P:protein refolding"/>
    <property type="evidence" value="ECO:0007669"/>
    <property type="project" value="TreeGrafter"/>
</dbReference>
<proteinExistence type="predicted"/>
<dbReference type="Gene3D" id="2.60.260.20">
    <property type="entry name" value="Urease metallochaperone UreE, N-terminal domain"/>
    <property type="match status" value="2"/>
</dbReference>
<dbReference type="PANTHER" id="PTHR43096">
    <property type="entry name" value="DNAJ HOMOLOG 1, MITOCHONDRIAL-RELATED"/>
    <property type="match status" value="1"/>
</dbReference>
<dbReference type="GO" id="GO:0031072">
    <property type="term" value="F:heat shock protein binding"/>
    <property type="evidence" value="ECO:0007669"/>
    <property type="project" value="InterPro"/>
</dbReference>
<feature type="domain" description="Chaperone DnaJ C-terminal" evidence="5">
    <location>
        <begin position="1"/>
        <end position="183"/>
    </location>
</feature>
<evidence type="ECO:0000256" key="1">
    <source>
        <dbReference type="ARBA" id="ARBA00022723"/>
    </source>
</evidence>
<evidence type="ECO:0000256" key="4">
    <source>
        <dbReference type="ARBA" id="ARBA00022833"/>
    </source>
</evidence>
<dbReference type="SUPFAM" id="SSF57938">
    <property type="entry name" value="DnaJ/Hsp40 cysteine-rich domain"/>
    <property type="match status" value="1"/>
</dbReference>